<organism evidence="1">
    <name type="scientific">Schlesneria paludicola</name>
    <dbReference type="NCBI Taxonomy" id="360056"/>
    <lineage>
        <taxon>Bacteria</taxon>
        <taxon>Pseudomonadati</taxon>
        <taxon>Planctomycetota</taxon>
        <taxon>Planctomycetia</taxon>
        <taxon>Planctomycetales</taxon>
        <taxon>Planctomycetaceae</taxon>
        <taxon>Schlesneria</taxon>
    </lineage>
</organism>
<accession>A0A7C2K0V6</accession>
<reference evidence="1" key="1">
    <citation type="journal article" date="2020" name="mSystems">
        <title>Genome- and Community-Level Interaction Insights into Carbon Utilization and Element Cycling Functions of Hydrothermarchaeota in Hydrothermal Sediment.</title>
        <authorList>
            <person name="Zhou Z."/>
            <person name="Liu Y."/>
            <person name="Xu W."/>
            <person name="Pan J."/>
            <person name="Luo Z.H."/>
            <person name="Li M."/>
        </authorList>
    </citation>
    <scope>NUCLEOTIDE SEQUENCE [LARGE SCALE GENOMIC DNA]</scope>
    <source>
        <strain evidence="1">SpSt-339</strain>
    </source>
</reference>
<sequence length="117" mass="12991">MQWLKHAFAIERAERFAPTDAERALADRLAGELARRRLTLPALVLLESLRPLGSITAQAIWFSYPWFAALMDASGLKVLGQMLERPGGADWLIDQLQDISGSNAQARNPKEPLNPNP</sequence>
<proteinExistence type="predicted"/>
<evidence type="ECO:0000313" key="1">
    <source>
        <dbReference type="EMBL" id="HEN15618.1"/>
    </source>
</evidence>
<dbReference type="EMBL" id="DSOK01000259">
    <property type="protein sequence ID" value="HEN15618.1"/>
    <property type="molecule type" value="Genomic_DNA"/>
</dbReference>
<dbReference type="AlphaFoldDB" id="A0A7C2K0V6"/>
<name>A0A7C2K0V6_9PLAN</name>
<gene>
    <name evidence="1" type="ORF">ENQ76_09140</name>
</gene>
<protein>
    <submittedName>
        <fullName evidence="1">Uncharacterized protein</fullName>
    </submittedName>
</protein>
<comment type="caution">
    <text evidence="1">The sequence shown here is derived from an EMBL/GenBank/DDBJ whole genome shotgun (WGS) entry which is preliminary data.</text>
</comment>